<dbReference type="GO" id="GO:0016020">
    <property type="term" value="C:membrane"/>
    <property type="evidence" value="ECO:0007669"/>
    <property type="project" value="UniProtKB-SubCell"/>
</dbReference>
<organism evidence="6 7">
    <name type="scientific">Synaphobranchus kaupii</name>
    <name type="common">Kaup's arrowtooth eel</name>
    <dbReference type="NCBI Taxonomy" id="118154"/>
    <lineage>
        <taxon>Eukaryota</taxon>
        <taxon>Metazoa</taxon>
        <taxon>Chordata</taxon>
        <taxon>Craniata</taxon>
        <taxon>Vertebrata</taxon>
        <taxon>Euteleostomi</taxon>
        <taxon>Actinopterygii</taxon>
        <taxon>Neopterygii</taxon>
        <taxon>Teleostei</taxon>
        <taxon>Anguilliformes</taxon>
        <taxon>Synaphobranchidae</taxon>
        <taxon>Synaphobranchus</taxon>
    </lineage>
</organism>
<gene>
    <name evidence="6" type="ORF">SKAU_G00120940</name>
</gene>
<dbReference type="EMBL" id="JAINUF010000004">
    <property type="protein sequence ID" value="KAJ8363263.1"/>
    <property type="molecule type" value="Genomic_DNA"/>
</dbReference>
<name>A0A9Q1FPB5_SYNKA</name>
<dbReference type="OrthoDB" id="10013941at2759"/>
<dbReference type="GO" id="GO:0016758">
    <property type="term" value="F:hexosyltransferase activity"/>
    <property type="evidence" value="ECO:0007669"/>
    <property type="project" value="InterPro"/>
</dbReference>
<evidence type="ECO:0000256" key="4">
    <source>
        <dbReference type="ARBA" id="ARBA00022676"/>
    </source>
</evidence>
<evidence type="ECO:0000256" key="1">
    <source>
        <dbReference type="ARBA" id="ARBA00001936"/>
    </source>
</evidence>
<evidence type="ECO:0000313" key="7">
    <source>
        <dbReference type="Proteomes" id="UP001152622"/>
    </source>
</evidence>
<comment type="subcellular location">
    <subcellularLocation>
        <location evidence="2">Membrane</location>
        <topology evidence="2">Single-pass type II membrane protein</topology>
    </subcellularLocation>
</comment>
<dbReference type="PANTHER" id="PTHR10462:SF49">
    <property type="entry name" value="GLOBOSIDE ALPHA-1,3-N-ACETYLGALACTOSAMINYLTRANSFERASE 1"/>
    <property type="match status" value="1"/>
</dbReference>
<sequence length="136" mass="15886">MTSDWLQGTGDRGVFILRQATETIRQNVKREAASAIFLISQCRSSYHWTTTWAVLALDATITRFLRDFLETAEQHYMVGFKVHYYVFTDQPEQVPAVTLAPGRKLSITRVPKFNRWQEISLRRMEIIQTAIEERHP</sequence>
<comment type="cofactor">
    <cofactor evidence="1">
        <name>Mn(2+)</name>
        <dbReference type="ChEBI" id="CHEBI:29035"/>
    </cofactor>
</comment>
<protein>
    <submittedName>
        <fullName evidence="6">Uncharacterized protein</fullName>
    </submittedName>
</protein>
<dbReference type="GO" id="GO:0005975">
    <property type="term" value="P:carbohydrate metabolic process"/>
    <property type="evidence" value="ECO:0007669"/>
    <property type="project" value="InterPro"/>
</dbReference>
<dbReference type="InterPro" id="IPR005076">
    <property type="entry name" value="Glyco_trans_6"/>
</dbReference>
<keyword evidence="5" id="KW-0808">Transferase</keyword>
<reference evidence="6" key="1">
    <citation type="journal article" date="2023" name="Science">
        <title>Genome structures resolve the early diversification of teleost fishes.</title>
        <authorList>
            <person name="Parey E."/>
            <person name="Louis A."/>
            <person name="Montfort J."/>
            <person name="Bouchez O."/>
            <person name="Roques C."/>
            <person name="Iampietro C."/>
            <person name="Lluch J."/>
            <person name="Castinel A."/>
            <person name="Donnadieu C."/>
            <person name="Desvignes T."/>
            <person name="Floi Bucao C."/>
            <person name="Jouanno E."/>
            <person name="Wen M."/>
            <person name="Mejri S."/>
            <person name="Dirks R."/>
            <person name="Jansen H."/>
            <person name="Henkel C."/>
            <person name="Chen W.J."/>
            <person name="Zahm M."/>
            <person name="Cabau C."/>
            <person name="Klopp C."/>
            <person name="Thompson A.W."/>
            <person name="Robinson-Rechavi M."/>
            <person name="Braasch I."/>
            <person name="Lecointre G."/>
            <person name="Bobe J."/>
            <person name="Postlethwait J.H."/>
            <person name="Berthelot C."/>
            <person name="Roest Crollius H."/>
            <person name="Guiguen Y."/>
        </authorList>
    </citation>
    <scope>NUCLEOTIDE SEQUENCE</scope>
    <source>
        <strain evidence="6">WJC10195</strain>
    </source>
</reference>
<dbReference type="GO" id="GO:0005794">
    <property type="term" value="C:Golgi apparatus"/>
    <property type="evidence" value="ECO:0007669"/>
    <property type="project" value="TreeGrafter"/>
</dbReference>
<dbReference type="Pfam" id="PF03414">
    <property type="entry name" value="Glyco_transf_6"/>
    <property type="match status" value="1"/>
</dbReference>
<comment type="caution">
    <text evidence="6">The sequence shown here is derived from an EMBL/GenBank/DDBJ whole genome shotgun (WGS) entry which is preliminary data.</text>
</comment>
<dbReference type="Proteomes" id="UP001152622">
    <property type="component" value="Chromosome 4"/>
</dbReference>
<keyword evidence="4" id="KW-0328">Glycosyltransferase</keyword>
<comment type="similarity">
    <text evidence="3">Belongs to the glycosyltransferase 6 family.</text>
</comment>
<keyword evidence="7" id="KW-1185">Reference proteome</keyword>
<evidence type="ECO:0000256" key="3">
    <source>
        <dbReference type="ARBA" id="ARBA00010413"/>
    </source>
</evidence>
<evidence type="ECO:0000313" key="6">
    <source>
        <dbReference type="EMBL" id="KAJ8363263.1"/>
    </source>
</evidence>
<evidence type="ECO:0000256" key="5">
    <source>
        <dbReference type="ARBA" id="ARBA00022679"/>
    </source>
</evidence>
<accession>A0A9Q1FPB5</accession>
<dbReference type="GO" id="GO:0031982">
    <property type="term" value="C:vesicle"/>
    <property type="evidence" value="ECO:0007669"/>
    <property type="project" value="TreeGrafter"/>
</dbReference>
<dbReference type="SUPFAM" id="SSF53448">
    <property type="entry name" value="Nucleotide-diphospho-sugar transferases"/>
    <property type="match status" value="1"/>
</dbReference>
<dbReference type="AlphaFoldDB" id="A0A9Q1FPB5"/>
<evidence type="ECO:0000256" key="2">
    <source>
        <dbReference type="ARBA" id="ARBA00004606"/>
    </source>
</evidence>
<dbReference type="InterPro" id="IPR029044">
    <property type="entry name" value="Nucleotide-diphossugar_trans"/>
</dbReference>
<dbReference type="PANTHER" id="PTHR10462">
    <property type="entry name" value="GLYCOSYLTRANSFERASE-RELATED"/>
    <property type="match status" value="1"/>
</dbReference>
<proteinExistence type="inferred from homology"/>
<dbReference type="Gene3D" id="3.90.550.10">
    <property type="entry name" value="Spore Coat Polysaccharide Biosynthesis Protein SpsA, Chain A"/>
    <property type="match status" value="1"/>
</dbReference>